<reference evidence="5 6" key="1">
    <citation type="submission" date="2021-06" db="EMBL/GenBank/DDBJ databases">
        <title>Actinomycetes sequencing.</title>
        <authorList>
            <person name="Shan Q."/>
        </authorList>
    </citation>
    <scope>NUCLEOTIDE SEQUENCE [LARGE SCALE GENOMIC DNA]</scope>
    <source>
        <strain evidence="5 6">NEAU-G5</strain>
    </source>
</reference>
<evidence type="ECO:0000313" key="5">
    <source>
        <dbReference type="EMBL" id="MBU3064921.1"/>
    </source>
</evidence>
<keyword evidence="3" id="KW-0963">Cytoplasm</keyword>
<evidence type="ECO:0000256" key="1">
    <source>
        <dbReference type="ARBA" id="ARBA00004496"/>
    </source>
</evidence>
<proteinExistence type="inferred from homology"/>
<protein>
    <submittedName>
        <fullName evidence="5">ESX secretion-associated protein EspG</fullName>
    </submittedName>
</protein>
<dbReference type="InterPro" id="IPR025734">
    <property type="entry name" value="EspG"/>
</dbReference>
<comment type="subcellular location">
    <subcellularLocation>
        <location evidence="1">Cytoplasm</location>
    </subcellularLocation>
</comment>
<evidence type="ECO:0000256" key="2">
    <source>
        <dbReference type="ARBA" id="ARBA00006411"/>
    </source>
</evidence>
<dbReference type="RefSeq" id="WP_215920568.1">
    <property type="nucleotide sequence ID" value="NZ_JAHKNI010000009.1"/>
</dbReference>
<evidence type="ECO:0000313" key="6">
    <source>
        <dbReference type="Proteomes" id="UP000733379"/>
    </source>
</evidence>
<dbReference type="EMBL" id="JAHKNI010000009">
    <property type="protein sequence ID" value="MBU3064921.1"/>
    <property type="molecule type" value="Genomic_DNA"/>
</dbReference>
<keyword evidence="4" id="KW-0143">Chaperone</keyword>
<dbReference type="Pfam" id="PF14011">
    <property type="entry name" value="ESX-1_EspG"/>
    <property type="match status" value="1"/>
</dbReference>
<organism evidence="5 6">
    <name type="scientific">Nocardia albiluteola</name>
    <dbReference type="NCBI Taxonomy" id="2842303"/>
    <lineage>
        <taxon>Bacteria</taxon>
        <taxon>Bacillati</taxon>
        <taxon>Actinomycetota</taxon>
        <taxon>Actinomycetes</taxon>
        <taxon>Mycobacteriales</taxon>
        <taxon>Nocardiaceae</taxon>
        <taxon>Nocardia</taxon>
    </lineage>
</organism>
<comment type="similarity">
    <text evidence="2">Belongs to the EspG family.</text>
</comment>
<evidence type="ECO:0000256" key="3">
    <source>
        <dbReference type="ARBA" id="ARBA00022490"/>
    </source>
</evidence>
<evidence type="ECO:0000256" key="4">
    <source>
        <dbReference type="ARBA" id="ARBA00023186"/>
    </source>
</evidence>
<keyword evidence="6" id="KW-1185">Reference proteome</keyword>
<sequence length="260" mass="27403">MTTLSPDMLTIAADLLEIPTLPVVLALDPQHETIAAAQAAYEAGLGTLRGHGLVDEYGGVTSDVASALYTLAQPERQLVARSFGPTGIRRMCLARRGGAHALAVREDDTVDIREIWCDEDPANLARIVSGVLGRMPAAEIPVMCGPAVDIAERFDAAMGSADFADVAYHFGVTGQEAVHFGLAMSACHTHTEIVCYGEDAATVVGAVAVYDTDRGRIVAAPDSPPGDPRTWTTLTSGSDHRLAQAISNLIEALPGGRWMP</sequence>
<name>A0ABS6B5A7_9NOCA</name>
<comment type="caution">
    <text evidence="5">The sequence shown here is derived from an EMBL/GenBank/DDBJ whole genome shotgun (WGS) entry which is preliminary data.</text>
</comment>
<dbReference type="Proteomes" id="UP000733379">
    <property type="component" value="Unassembled WGS sequence"/>
</dbReference>
<gene>
    <name evidence="5" type="ORF">KO481_25745</name>
</gene>
<accession>A0ABS6B5A7</accession>